<dbReference type="OrthoDB" id="160294at2759"/>
<reference evidence="11" key="1">
    <citation type="submission" date="2021-01" db="UniProtKB">
        <authorList>
            <consortium name="EnsemblMetazoa"/>
        </authorList>
    </citation>
    <scope>IDENTIFICATION</scope>
</reference>
<evidence type="ECO:0000256" key="7">
    <source>
        <dbReference type="SAM" id="MobiDB-lite"/>
    </source>
</evidence>
<sequence>MRFFVLPLVLAAAVSAEMFHFVGQNGQGSTLYNVHGAVTVGANQLTGKKAVLAYKGVLAVLQVVEGEYMARFTQFTISKYDRISWNIKDETFGNLEPEEQRLVETLREDDDYQREMQKPVKFYMKNGQVVRMEAGKEHSQWSLNIFRGIFTLFQNQVQRPYEMAIPYIDYKYEDGVAGNCKVQYEVFSQPEYGVGQGVLNITKTTNYKDCLSRPVYLHLKDTQRGCAGVCDNHNPENFLGQYEEERTDHEMKPTPGCPVNQQRSDTLVTVQTVTKYNVSWGYLDGAHSEHTDIYHLFGDRFQVFTALHLHHNETEGPMFDEPQNVETYDTLQQHLPHEDELAIPIYALMKQHGQHQQYPRYFQRHFETVIHELRQIKEHQNQGQNKNYDAPAYLVELIQAISGMTEHELKETVPAIVRQKQPKQLDEEEYLRRQLWIELLGKAGSKTAVKIAVELIKNNIFTPAETRRILQDIAAFQSYPDTDMIERVLDLCLQSTSQAYGQSLTSIGKATACVAAGKIISKGCNSKIYQLAQKHQQEKKLINSSRQTIHSSEHGYEVEPEASEYRLTMGHLPIQPQYLCTSEKLQQYVKRLSQALSQATEFRTIIAYINGLAKIEKPEALPKLISYVEGTAQNLKFVKQEGEDEDEATEFVRRVAILSLRNIAFKYPKEVNPIVRVIYQNTTEKVQTRIVAFDVWMNTQPAQWEVEKVMQVANKDSSRELTHYVYTALKTAMSAQEPCYKLLAERIRAVWTQIRPFDFGMKFSQLRSMGYYSYVENYGIRGIWKMIASNTTMTPGYTEAKFEQVRGPFIKSVFGGKVLIKGGNSIWEQVVGKNDLLEHVACVLSGHTQQCQQDARRLFKDIAQGMGVNKYNDETPKAVLYWNVFAGEAIIPIDGDYLQELNDELRGTISSLGRNGLSGHYLRVFLPTKAFHVEPTNLGFPIVHSTIHPVVFSVRYENLKLQYNKLAPYKFEFTGTVQPTILSFRQTRVFAAERQGHRVPTMKVTDIKEFNPRFSFQLGYIQSEHRFYGHIKPIFDRVFHSGHCTELKLEANNIIDAEPYACVVDYGNCIKTLYDPIHRNQQIGGQWLGMVLRLAGESHQSWSGPGTFSSQEARQEGLFAAALNHFANNGMKHHAMSLYLEPDKRQPINEWSAVIDLDSNLERLAKVAISEQAQKIQKVKAEYKSRQQPINVELQEVIRKVDNLLENTNEEIDETTIESQILVKIQGSHQGQPKCTINVAMKKVHNFESTKQVYALAVEHKESNNNIELFANVSYPKIGSPFHYDPTYFSEDQRMNGTFIAKFQGQQEQTYRVSFQAVKSEEQKKGSNYEWFEVRCLAEQKAGKTMTDTCKKAILKANSLDAMSMTIHLPRNVDPKAKSLAYQTLDFVKYQLYPKMQSKLVSHKERQQQLQKYQNGKQEIYISANATRDSASSLLYNVHLEMPFEDVMFSKIRLPGLRPIHMQLSSRQQLEHVAYRGQNENVCVLGDKYVRTYDNVTLSLDVMQGCEYVLTRHQSENDPVFTVTFEVVKPNSFAKKIRVQLYDQVIEFIPFVTTDRYFQVIINGNQHQLTFNKPIAFVYGNGQRVYLNAYETPNPHDAPVVDLYTESEEFGVHFDGHAAKVYINGKYKGSTYGVCGNNDNEQKHEFIGPNSHEYERSNEFIAAYGIGQRCKVPAQNSHEKQMEILNQEIEQIRRQEQVKTQLLSKQMQDSYTQQNERSQQLGQQQNEFNRFWMEQQNEQFWGKQHGQEEEWDSEKEQEQRQILKTVVSIENDHVCFSSRPIATCKLGYHHEGVLRIERVESICLEKNHGAAIEAIKQIRAKRTIDVTSLAQYQKGRLFTMHNVPKCKRYE</sequence>
<dbReference type="Pfam" id="PF01347">
    <property type="entry name" value="Vitellogenin_N"/>
    <property type="match status" value="2"/>
</dbReference>
<evidence type="ECO:0000259" key="10">
    <source>
        <dbReference type="PROSITE" id="PS51233"/>
    </source>
</evidence>
<evidence type="ECO:0000256" key="8">
    <source>
        <dbReference type="SAM" id="SignalP"/>
    </source>
</evidence>
<dbReference type="SUPFAM" id="SSF48431">
    <property type="entry name" value="Lipovitellin-phosvitin complex, superhelical domain"/>
    <property type="match status" value="1"/>
</dbReference>
<evidence type="ECO:0000256" key="2">
    <source>
        <dbReference type="ARBA" id="ARBA00022761"/>
    </source>
</evidence>
<feature type="region of interest" description="Disordered" evidence="7">
    <location>
        <begin position="1703"/>
        <end position="1722"/>
    </location>
</feature>
<dbReference type="Proteomes" id="UP000594260">
    <property type="component" value="Unplaced"/>
</dbReference>
<keyword evidence="6" id="KW-0175">Coiled coil</keyword>
<dbReference type="KEGG" id="vde:111249970"/>
<keyword evidence="3" id="KW-1015">Disulfide bond</keyword>
<proteinExistence type="predicted"/>
<dbReference type="PROSITE" id="PS51233">
    <property type="entry name" value="VWFD"/>
    <property type="match status" value="1"/>
</dbReference>
<dbReference type="OMA" id="YEMANNE"/>
<dbReference type="Pfam" id="PF00094">
    <property type="entry name" value="VWD"/>
    <property type="match status" value="1"/>
</dbReference>
<dbReference type="SMART" id="SM01169">
    <property type="entry name" value="DUF1943"/>
    <property type="match status" value="1"/>
</dbReference>
<keyword evidence="4" id="KW-0325">Glycoprotein</keyword>
<dbReference type="InterPro" id="IPR015816">
    <property type="entry name" value="Vitellinogen_b-sht_N"/>
</dbReference>
<feature type="coiled-coil region" evidence="6">
    <location>
        <begin position="1675"/>
        <end position="1702"/>
    </location>
</feature>
<dbReference type="Pfam" id="PF09172">
    <property type="entry name" value="Vit_open_b-sht"/>
    <property type="match status" value="1"/>
</dbReference>
<dbReference type="InterPro" id="IPR015255">
    <property type="entry name" value="Vitellinogen_open_b-sht"/>
</dbReference>
<dbReference type="InterPro" id="IPR001747">
    <property type="entry name" value="Vitellogenin_N"/>
</dbReference>
<accession>A0A7M7K486</accession>
<dbReference type="Gene3D" id="1.25.10.20">
    <property type="entry name" value="Vitellinogen, superhelical"/>
    <property type="match status" value="1"/>
</dbReference>
<keyword evidence="2" id="KW-0758">Storage protein</keyword>
<evidence type="ECO:0000256" key="5">
    <source>
        <dbReference type="PROSITE-ProRule" id="PRU00557"/>
    </source>
</evidence>
<dbReference type="GeneID" id="111249970"/>
<dbReference type="InterPro" id="IPR001846">
    <property type="entry name" value="VWF_type-D"/>
</dbReference>
<dbReference type="InterPro" id="IPR015819">
    <property type="entry name" value="Lipid_transp_b-sht_shell"/>
</dbReference>
<dbReference type="RefSeq" id="XP_022660217.1">
    <property type="nucleotide sequence ID" value="XM_022804482.1"/>
</dbReference>
<keyword evidence="12" id="KW-1185">Reference proteome</keyword>
<dbReference type="SMART" id="SM00638">
    <property type="entry name" value="LPD_N"/>
    <property type="match status" value="1"/>
</dbReference>
<evidence type="ECO:0000313" key="12">
    <source>
        <dbReference type="Proteomes" id="UP000594260"/>
    </source>
</evidence>
<keyword evidence="1 8" id="KW-0732">Signal</keyword>
<protein>
    <recommendedName>
        <fullName evidence="13">Vitellogenin</fullName>
    </recommendedName>
</protein>
<feature type="signal peptide" evidence="8">
    <location>
        <begin position="1"/>
        <end position="16"/>
    </location>
</feature>
<dbReference type="PANTHER" id="PTHR23345">
    <property type="entry name" value="VITELLOGENIN-RELATED"/>
    <property type="match status" value="1"/>
</dbReference>
<dbReference type="InParanoid" id="A0A7M7K486"/>
<dbReference type="InterPro" id="IPR011030">
    <property type="entry name" value="Lipovitellin_superhlx_dom"/>
</dbReference>
<evidence type="ECO:0000256" key="4">
    <source>
        <dbReference type="ARBA" id="ARBA00023180"/>
    </source>
</evidence>
<dbReference type="SUPFAM" id="SSF56968">
    <property type="entry name" value="Lipovitellin-phosvitin complex, beta-sheet shell regions"/>
    <property type="match status" value="2"/>
</dbReference>
<evidence type="ECO:0000256" key="6">
    <source>
        <dbReference type="SAM" id="Coils"/>
    </source>
</evidence>
<dbReference type="PROSITE" id="PS51211">
    <property type="entry name" value="VITELLOGENIN"/>
    <property type="match status" value="1"/>
</dbReference>
<dbReference type="Gene3D" id="2.30.230.10">
    <property type="entry name" value="Lipovitellin, beta-sheet shell regions, chain A"/>
    <property type="match status" value="1"/>
</dbReference>
<dbReference type="InterPro" id="IPR050733">
    <property type="entry name" value="Vitellogenin/Apolipophorin"/>
</dbReference>
<evidence type="ECO:0000256" key="3">
    <source>
        <dbReference type="ARBA" id="ARBA00023157"/>
    </source>
</evidence>
<comment type="caution">
    <text evidence="5">Lacks conserved residue(s) required for the propagation of feature annotation.</text>
</comment>
<organism evidence="11 12">
    <name type="scientific">Varroa destructor</name>
    <name type="common">Honeybee mite</name>
    <dbReference type="NCBI Taxonomy" id="109461"/>
    <lineage>
        <taxon>Eukaryota</taxon>
        <taxon>Metazoa</taxon>
        <taxon>Ecdysozoa</taxon>
        <taxon>Arthropoda</taxon>
        <taxon>Chelicerata</taxon>
        <taxon>Arachnida</taxon>
        <taxon>Acari</taxon>
        <taxon>Parasitiformes</taxon>
        <taxon>Mesostigmata</taxon>
        <taxon>Gamasina</taxon>
        <taxon>Dermanyssoidea</taxon>
        <taxon>Varroidae</taxon>
        <taxon>Varroa</taxon>
    </lineage>
</organism>
<name>A0A7M7K486_VARDE</name>
<dbReference type="PANTHER" id="PTHR23345:SF15">
    <property type="entry name" value="VITELLOGENIN 1-RELATED"/>
    <property type="match status" value="1"/>
</dbReference>
<dbReference type="SMART" id="SM00216">
    <property type="entry name" value="VWD"/>
    <property type="match status" value="1"/>
</dbReference>
<dbReference type="GO" id="GO:0045735">
    <property type="term" value="F:nutrient reservoir activity"/>
    <property type="evidence" value="ECO:0007669"/>
    <property type="project" value="UniProtKB-KW"/>
</dbReference>
<feature type="chain" id="PRO_5029805568" description="Vitellogenin" evidence="8">
    <location>
        <begin position="17"/>
        <end position="1850"/>
    </location>
</feature>
<dbReference type="EnsemblMetazoa" id="XM_022804482">
    <property type="protein sequence ID" value="XP_022660217"/>
    <property type="gene ID" value="LOC111249970"/>
</dbReference>
<evidence type="ECO:0000313" key="11">
    <source>
        <dbReference type="EnsemblMetazoa" id="XP_022660217"/>
    </source>
</evidence>
<evidence type="ECO:0008006" key="13">
    <source>
        <dbReference type="Google" id="ProtNLM"/>
    </source>
</evidence>
<feature type="domain" description="Vitellogenin" evidence="9">
    <location>
        <begin position="24"/>
        <end position="798"/>
    </location>
</feature>
<evidence type="ECO:0000259" key="9">
    <source>
        <dbReference type="PROSITE" id="PS51211"/>
    </source>
</evidence>
<evidence type="ECO:0000256" key="1">
    <source>
        <dbReference type="ARBA" id="ARBA00022729"/>
    </source>
</evidence>
<feature type="coiled-coil region" evidence="6">
    <location>
        <begin position="1191"/>
        <end position="1218"/>
    </location>
</feature>
<feature type="domain" description="VWFD" evidence="10">
    <location>
        <begin position="1480"/>
        <end position="1671"/>
    </location>
</feature>
<dbReference type="GO" id="GO:0005319">
    <property type="term" value="F:lipid transporter activity"/>
    <property type="evidence" value="ECO:0007669"/>
    <property type="project" value="InterPro"/>
</dbReference>